<organism evidence="8 9">
    <name type="scientific">Sulfitobacter brevis</name>
    <dbReference type="NCBI Taxonomy" id="74348"/>
    <lineage>
        <taxon>Bacteria</taxon>
        <taxon>Pseudomonadati</taxon>
        <taxon>Pseudomonadota</taxon>
        <taxon>Alphaproteobacteria</taxon>
        <taxon>Rhodobacterales</taxon>
        <taxon>Roseobacteraceae</taxon>
        <taxon>Sulfitobacter</taxon>
    </lineage>
</organism>
<dbReference type="OrthoDB" id="9812472at2"/>
<dbReference type="GO" id="GO:0016705">
    <property type="term" value="F:oxidoreductase activity, acting on paired donors, with incorporation or reduction of molecular oxygen"/>
    <property type="evidence" value="ECO:0007669"/>
    <property type="project" value="InterPro"/>
</dbReference>
<reference evidence="8 9" key="1">
    <citation type="submission" date="2016-10" db="EMBL/GenBank/DDBJ databases">
        <authorList>
            <person name="de Groot N.N."/>
        </authorList>
    </citation>
    <scope>NUCLEOTIDE SEQUENCE [LARGE SCALE GENOMIC DNA]</scope>
    <source>
        <strain evidence="8 9">DSM 11443</strain>
    </source>
</reference>
<dbReference type="SUPFAM" id="SSF51197">
    <property type="entry name" value="Clavaminate synthase-like"/>
    <property type="match status" value="1"/>
</dbReference>
<keyword evidence="9" id="KW-1185">Reference proteome</keyword>
<dbReference type="Proteomes" id="UP000198977">
    <property type="component" value="Unassembled WGS sequence"/>
</dbReference>
<keyword evidence="3" id="KW-0847">Vitamin C</keyword>
<dbReference type="STRING" id="74348.SAMN04488523_13511"/>
<evidence type="ECO:0000256" key="3">
    <source>
        <dbReference type="ARBA" id="ARBA00022896"/>
    </source>
</evidence>
<dbReference type="InterPro" id="IPR005123">
    <property type="entry name" value="Oxoglu/Fe-dep_dioxygenase_dom"/>
</dbReference>
<dbReference type="GO" id="GO:0031418">
    <property type="term" value="F:L-ascorbic acid binding"/>
    <property type="evidence" value="ECO:0007669"/>
    <property type="project" value="UniProtKB-KW"/>
</dbReference>
<sequence>MLSIHAIPDAFSKSECERVIATISNSPTDEALLVGRNKNHNLRKAELVWTDNLAGMEWVMERLIELVRLANRDQFGFDLREFSESPQVAIYKSSESGHFAWHSDIGGGPVSRKRKLTLVLQLSGSDTYDGGNLEIMPGAQILTANRTQGCVSIFPSFTLHQVSPVKSGTRYSMTVWAHGPAFR</sequence>
<dbReference type="GO" id="GO:0005506">
    <property type="term" value="F:iron ion binding"/>
    <property type="evidence" value="ECO:0007669"/>
    <property type="project" value="InterPro"/>
</dbReference>
<dbReference type="RefSeq" id="WP_093925560.1">
    <property type="nucleotide sequence ID" value="NZ_FOMW01000035.1"/>
</dbReference>
<evidence type="ECO:0000313" key="8">
    <source>
        <dbReference type="EMBL" id="SFF23703.1"/>
    </source>
</evidence>
<evidence type="ECO:0000313" key="9">
    <source>
        <dbReference type="Proteomes" id="UP000198977"/>
    </source>
</evidence>
<dbReference type="Gene3D" id="2.60.120.620">
    <property type="entry name" value="q2cbj1_9rhob like domain"/>
    <property type="match status" value="1"/>
</dbReference>
<dbReference type="AlphaFoldDB" id="A0A1I2H2T6"/>
<dbReference type="GO" id="GO:0051213">
    <property type="term" value="F:dioxygenase activity"/>
    <property type="evidence" value="ECO:0007669"/>
    <property type="project" value="UniProtKB-KW"/>
</dbReference>
<feature type="domain" description="Fe2OG dioxygenase" evidence="7">
    <location>
        <begin position="82"/>
        <end position="179"/>
    </location>
</feature>
<keyword evidence="4" id="KW-0223">Dioxygenase</keyword>
<comment type="cofactor">
    <cofactor evidence="1">
        <name>L-ascorbate</name>
        <dbReference type="ChEBI" id="CHEBI:38290"/>
    </cofactor>
</comment>
<evidence type="ECO:0000256" key="6">
    <source>
        <dbReference type="ARBA" id="ARBA00023004"/>
    </source>
</evidence>
<dbReference type="InterPro" id="IPR044862">
    <property type="entry name" value="Pro_4_hyd_alph_FE2OG_OXY"/>
</dbReference>
<accession>A0A1I2H2T6</accession>
<proteinExistence type="predicted"/>
<gene>
    <name evidence="8" type="ORF">SAMN04488523_13511</name>
</gene>
<evidence type="ECO:0000256" key="5">
    <source>
        <dbReference type="ARBA" id="ARBA00023002"/>
    </source>
</evidence>
<dbReference type="Pfam" id="PF13640">
    <property type="entry name" value="2OG-FeII_Oxy_3"/>
    <property type="match status" value="1"/>
</dbReference>
<evidence type="ECO:0000256" key="4">
    <source>
        <dbReference type="ARBA" id="ARBA00022964"/>
    </source>
</evidence>
<dbReference type="EMBL" id="FOMW01000035">
    <property type="protein sequence ID" value="SFF23703.1"/>
    <property type="molecule type" value="Genomic_DNA"/>
</dbReference>
<dbReference type="PROSITE" id="PS51471">
    <property type="entry name" value="FE2OG_OXY"/>
    <property type="match status" value="1"/>
</dbReference>
<evidence type="ECO:0000256" key="1">
    <source>
        <dbReference type="ARBA" id="ARBA00001961"/>
    </source>
</evidence>
<name>A0A1I2H2T6_9RHOB</name>
<keyword evidence="5" id="KW-0560">Oxidoreductase</keyword>
<evidence type="ECO:0000259" key="7">
    <source>
        <dbReference type="PROSITE" id="PS51471"/>
    </source>
</evidence>
<evidence type="ECO:0000256" key="2">
    <source>
        <dbReference type="ARBA" id="ARBA00022723"/>
    </source>
</evidence>
<dbReference type="InterPro" id="IPR006620">
    <property type="entry name" value="Pro_4_hyd_alph"/>
</dbReference>
<keyword evidence="2" id="KW-0479">Metal-binding</keyword>
<dbReference type="SMART" id="SM00702">
    <property type="entry name" value="P4Hc"/>
    <property type="match status" value="1"/>
</dbReference>
<protein>
    <submittedName>
        <fullName evidence="8">PKHD-type hydroxylase</fullName>
    </submittedName>
</protein>
<keyword evidence="6" id="KW-0408">Iron</keyword>